<proteinExistence type="predicted"/>
<dbReference type="InterPro" id="IPR051682">
    <property type="entry name" value="Mito_Persulfide_Diox"/>
</dbReference>
<dbReference type="SUPFAM" id="SSF56281">
    <property type="entry name" value="Metallo-hydrolase/oxidoreductase"/>
    <property type="match status" value="1"/>
</dbReference>
<organism evidence="3 4">
    <name type="scientific">Bisgaard Taxon 45</name>
    <dbReference type="NCBI Taxonomy" id="304289"/>
    <lineage>
        <taxon>Bacteria</taxon>
        <taxon>Pseudomonadati</taxon>
        <taxon>Pseudomonadota</taxon>
        <taxon>Gammaproteobacteria</taxon>
        <taxon>Pasteurellales</taxon>
        <taxon>Pasteurellaceae</taxon>
    </lineage>
</organism>
<gene>
    <name evidence="3" type="ORF">O7M46_04485</name>
</gene>
<dbReference type="SMART" id="SM00849">
    <property type="entry name" value="Lactamase_B"/>
    <property type="match status" value="1"/>
</dbReference>
<sequence length="292" mass="32720">MKSIIPQVKAFFDEPTNTYSYVVHDTDTRACAIIDSVLDFDYAAGKISTNSADTIIAYIQQQQLTLEWILETHVHADHLSAAPYLQEKLGGKTGIGQHITTVQNVFGTVFNAGTEFARDGRQFNQLFHDSDRFSLGNLPVKVIHTPGHTPACVSYLIGDAVFVGDTLFMPDYGTARCDFPGGDANVLYQSVQKLLALPEETRMFLCHDYLPKNRQEYCYETTVKAQKEQNIHIHHGIAQAEFVKMRQARDATLSMPKLIMPSVQVNMRAGHLPPAEENGQVYLKVPIHFFNT</sequence>
<dbReference type="InterPro" id="IPR036866">
    <property type="entry name" value="RibonucZ/Hydroxyglut_hydro"/>
</dbReference>
<reference evidence="3 4" key="1">
    <citation type="submission" date="2022-12" db="EMBL/GenBank/DDBJ databases">
        <title>Genome sequence of Pasteurellaceae Bisgaard Taxon 45.</title>
        <authorList>
            <person name="Foggin C."/>
            <person name="Rosen L.E."/>
            <person name="Henton M."/>
            <person name="Buys A."/>
            <person name="Floyd T."/>
            <person name="Turner A.D."/>
            <person name="Tarbin J."/>
            <person name="Lloyd A.S."/>
            <person name="Chaitezvi C."/>
            <person name="Ellis R.J."/>
            <person name="Roberts H.C."/>
            <person name="Dastjerdi A."/>
            <person name="Nunez A."/>
            <person name="Van Vliet A.H."/>
            <person name="Steinbach F."/>
        </authorList>
    </citation>
    <scope>NUCLEOTIDE SEQUENCE [LARGE SCALE GENOMIC DNA]</scope>
    <source>
        <strain evidence="3 4">VF20HR</strain>
    </source>
</reference>
<protein>
    <submittedName>
        <fullName evidence="3">MBL fold metallo-hydrolase</fullName>
    </submittedName>
</protein>
<evidence type="ECO:0000313" key="4">
    <source>
        <dbReference type="Proteomes" id="UP001224083"/>
    </source>
</evidence>
<dbReference type="InterPro" id="IPR001279">
    <property type="entry name" value="Metallo-B-lactamas"/>
</dbReference>
<dbReference type="PANTHER" id="PTHR43084">
    <property type="entry name" value="PERSULFIDE DIOXYGENASE ETHE1"/>
    <property type="match status" value="1"/>
</dbReference>
<dbReference type="EMBL" id="JAQAHH010000006">
    <property type="protein sequence ID" value="MDP9500209.1"/>
    <property type="molecule type" value="Genomic_DNA"/>
</dbReference>
<keyword evidence="1" id="KW-0479">Metal-binding</keyword>
<evidence type="ECO:0000313" key="3">
    <source>
        <dbReference type="EMBL" id="MDP9500209.1"/>
    </source>
</evidence>
<comment type="caution">
    <text evidence="3">The sequence shown here is derived from an EMBL/GenBank/DDBJ whole genome shotgun (WGS) entry which is preliminary data.</text>
</comment>
<dbReference type="Gene3D" id="3.60.15.10">
    <property type="entry name" value="Ribonuclease Z/Hydroxyacylglutathione hydrolase-like"/>
    <property type="match status" value="1"/>
</dbReference>
<keyword evidence="4" id="KW-1185">Reference proteome</keyword>
<dbReference type="PANTHER" id="PTHR43084:SF1">
    <property type="entry name" value="PERSULFIDE DIOXYGENASE ETHE1, MITOCHONDRIAL"/>
    <property type="match status" value="1"/>
</dbReference>
<dbReference type="InterPro" id="IPR044528">
    <property type="entry name" value="POD-like_MBL-fold"/>
</dbReference>
<accession>A0ABT9KDQ8</accession>
<dbReference type="Pfam" id="PF00753">
    <property type="entry name" value="Lactamase_B"/>
    <property type="match status" value="1"/>
</dbReference>
<dbReference type="CDD" id="cd07724">
    <property type="entry name" value="POD-like_MBL-fold"/>
    <property type="match status" value="1"/>
</dbReference>
<evidence type="ECO:0000259" key="2">
    <source>
        <dbReference type="SMART" id="SM00849"/>
    </source>
</evidence>
<name>A0ABT9KDQ8_9PAST</name>
<dbReference type="Proteomes" id="UP001224083">
    <property type="component" value="Unassembled WGS sequence"/>
</dbReference>
<evidence type="ECO:0000256" key="1">
    <source>
        <dbReference type="ARBA" id="ARBA00022723"/>
    </source>
</evidence>
<feature type="domain" description="Metallo-beta-lactamase" evidence="2">
    <location>
        <begin position="17"/>
        <end position="207"/>
    </location>
</feature>